<name>A0A1I5V5H2_9BACT</name>
<evidence type="ECO:0000259" key="2">
    <source>
        <dbReference type="Pfam" id="PF00561"/>
    </source>
</evidence>
<gene>
    <name evidence="3" type="ORF">SAMN05444277_104226</name>
</gene>
<dbReference type="InterPro" id="IPR050266">
    <property type="entry name" value="AB_hydrolase_sf"/>
</dbReference>
<accession>A0A1I5V5H2</accession>
<dbReference type="RefSeq" id="WP_090657519.1">
    <property type="nucleotide sequence ID" value="NZ_FOXQ01000004.1"/>
</dbReference>
<dbReference type="OrthoDB" id="9780932at2"/>
<dbReference type="Proteomes" id="UP000199031">
    <property type="component" value="Unassembled WGS sequence"/>
</dbReference>
<evidence type="ECO:0000313" key="4">
    <source>
        <dbReference type="Proteomes" id="UP000199031"/>
    </source>
</evidence>
<dbReference type="PRINTS" id="PR00111">
    <property type="entry name" value="ABHYDROLASE"/>
</dbReference>
<dbReference type="STRING" id="1465490.SAMN05444277_104226"/>
<dbReference type="GO" id="GO:0016787">
    <property type="term" value="F:hydrolase activity"/>
    <property type="evidence" value="ECO:0007669"/>
    <property type="project" value="UniProtKB-KW"/>
</dbReference>
<dbReference type="Pfam" id="PF00561">
    <property type="entry name" value="Abhydrolase_1"/>
    <property type="match status" value="1"/>
</dbReference>
<feature type="domain" description="AB hydrolase-1" evidence="2">
    <location>
        <begin position="34"/>
        <end position="267"/>
    </location>
</feature>
<dbReference type="GO" id="GO:0016020">
    <property type="term" value="C:membrane"/>
    <property type="evidence" value="ECO:0007669"/>
    <property type="project" value="TreeGrafter"/>
</dbReference>
<dbReference type="AlphaFoldDB" id="A0A1I5V5H2"/>
<dbReference type="PANTHER" id="PTHR43798">
    <property type="entry name" value="MONOACYLGLYCEROL LIPASE"/>
    <property type="match status" value="1"/>
</dbReference>
<proteinExistence type="predicted"/>
<evidence type="ECO:0000256" key="1">
    <source>
        <dbReference type="ARBA" id="ARBA00022801"/>
    </source>
</evidence>
<protein>
    <submittedName>
        <fullName evidence="3">Pimeloyl-ACP methyl ester carboxylesterase</fullName>
    </submittedName>
</protein>
<keyword evidence="1" id="KW-0378">Hydrolase</keyword>
<dbReference type="InterPro" id="IPR029058">
    <property type="entry name" value="AB_hydrolase_fold"/>
</dbReference>
<reference evidence="3 4" key="1">
    <citation type="submission" date="2016-10" db="EMBL/GenBank/DDBJ databases">
        <authorList>
            <person name="de Groot N.N."/>
        </authorList>
    </citation>
    <scope>NUCLEOTIDE SEQUENCE [LARGE SCALE GENOMIC DNA]</scope>
    <source>
        <strain evidence="3 4">DSM 28286</strain>
    </source>
</reference>
<sequence>MKYEYTRAAFGRHSFIEVEKNVKLHISDLGKGEPIVFIHGLPFNNTMFEYQHQFFVKTGYRVISISLRGFGFSDKPYGKYNYNVFADDIKIILETLEVDNAMLVGFSTGAAAAIRYASRYNGAHINKLVLCSAAVPFLAEKYEPMSIALNQNIEELIRLINSDHPAFFKKFAGLCAGNNQFVLSNIIPWFDNIYTQASPYAIEQGLLLLRDAALYTDLKETTLPAAIFHGKKDEVFPFDLAERLYDLIPHAWFVPFENSGHALFLEEMEKFNLSLMKFMRLGIAKQAAAASLYY</sequence>
<evidence type="ECO:0000313" key="3">
    <source>
        <dbReference type="EMBL" id="SFQ02784.1"/>
    </source>
</evidence>
<dbReference type="PANTHER" id="PTHR43798:SF31">
    <property type="entry name" value="AB HYDROLASE SUPERFAMILY PROTEIN YCLE"/>
    <property type="match status" value="1"/>
</dbReference>
<dbReference type="EMBL" id="FOXQ01000004">
    <property type="protein sequence ID" value="SFQ02784.1"/>
    <property type="molecule type" value="Genomic_DNA"/>
</dbReference>
<dbReference type="SUPFAM" id="SSF53474">
    <property type="entry name" value="alpha/beta-Hydrolases"/>
    <property type="match status" value="1"/>
</dbReference>
<keyword evidence="4" id="KW-1185">Reference proteome</keyword>
<dbReference type="Gene3D" id="3.40.50.1820">
    <property type="entry name" value="alpha/beta hydrolase"/>
    <property type="match status" value="1"/>
</dbReference>
<organism evidence="3 4">
    <name type="scientific">Parafilimonas terrae</name>
    <dbReference type="NCBI Taxonomy" id="1465490"/>
    <lineage>
        <taxon>Bacteria</taxon>
        <taxon>Pseudomonadati</taxon>
        <taxon>Bacteroidota</taxon>
        <taxon>Chitinophagia</taxon>
        <taxon>Chitinophagales</taxon>
        <taxon>Chitinophagaceae</taxon>
        <taxon>Parafilimonas</taxon>
    </lineage>
</organism>
<dbReference type="InterPro" id="IPR000073">
    <property type="entry name" value="AB_hydrolase_1"/>
</dbReference>